<dbReference type="Proteomes" id="UP000294929">
    <property type="component" value="Unassembled WGS sequence"/>
</dbReference>
<dbReference type="Pfam" id="PF06013">
    <property type="entry name" value="WXG100"/>
    <property type="match status" value="1"/>
</dbReference>
<organism evidence="2 3">
    <name type="scientific">Mycolicibacterium mucogenicum</name>
    <name type="common">Mycobacterium mucogenicum</name>
    <dbReference type="NCBI Taxonomy" id="56689"/>
    <lineage>
        <taxon>Bacteria</taxon>
        <taxon>Bacillati</taxon>
        <taxon>Actinomycetota</taxon>
        <taxon>Actinomycetes</taxon>
        <taxon>Mycobacteriales</taxon>
        <taxon>Mycobacteriaceae</taxon>
        <taxon>Mycolicibacterium</taxon>
    </lineage>
</organism>
<accession>A0A4R5W8H6</accession>
<gene>
    <name evidence="2" type="ORF">EUA03_26615</name>
</gene>
<dbReference type="NCBIfam" id="TIGR03930">
    <property type="entry name" value="WXG100_ESAT6"/>
    <property type="match status" value="1"/>
</dbReference>
<dbReference type="InterPro" id="IPR036689">
    <property type="entry name" value="ESAT-6-like_sf"/>
</dbReference>
<name>A0A4R5W8H6_MYCMU</name>
<evidence type="ECO:0000313" key="3">
    <source>
        <dbReference type="Proteomes" id="UP000294929"/>
    </source>
</evidence>
<dbReference type="RefSeq" id="WP_133428462.1">
    <property type="nucleotide sequence ID" value="NZ_JAPMJT010000001.1"/>
</dbReference>
<reference evidence="2 3" key="1">
    <citation type="submission" date="2019-01" db="EMBL/GenBank/DDBJ databases">
        <title>High-quality-draft genome sequences of five non-tuberculosis mycobacteriaceae isolated from a nosocomial environment.</title>
        <authorList>
            <person name="Tiago I."/>
            <person name="Alarico S."/>
            <person name="Pereira S.G."/>
            <person name="Coelho C."/>
            <person name="Maranha A."/>
            <person name="Empadinhas N."/>
        </authorList>
    </citation>
    <scope>NUCLEOTIDE SEQUENCE [LARGE SCALE GENOMIC DNA]</scope>
    <source>
        <strain evidence="2 3">24AIII</strain>
    </source>
</reference>
<dbReference type="InterPro" id="IPR010310">
    <property type="entry name" value="T7SS_ESAT-6-like"/>
</dbReference>
<proteinExistence type="inferred from homology"/>
<dbReference type="EMBL" id="SDLO01000044">
    <property type="protein sequence ID" value="TDK84431.1"/>
    <property type="molecule type" value="Genomic_DNA"/>
</dbReference>
<sequence>MGVRLSNPLKVNTQNTFEAAQGVANQALELRDHLKQITLEWEQLSDSWEGRAASAYLHAWTEWHDSASILVQSLVESSEKLMRAAIAYDEQDHASGCNINSAGSTI</sequence>
<evidence type="ECO:0000256" key="1">
    <source>
        <dbReference type="RuleBase" id="RU362001"/>
    </source>
</evidence>
<dbReference type="SUPFAM" id="SSF140453">
    <property type="entry name" value="EsxAB dimer-like"/>
    <property type="match status" value="1"/>
</dbReference>
<protein>
    <recommendedName>
        <fullName evidence="1">ESAT-6-like protein</fullName>
    </recommendedName>
</protein>
<dbReference type="Gene3D" id="1.10.287.1060">
    <property type="entry name" value="ESAT-6-like"/>
    <property type="match status" value="1"/>
</dbReference>
<dbReference type="AlphaFoldDB" id="A0A4R5W8H6"/>
<comment type="similarity">
    <text evidence="1">Belongs to the WXG100 family.</text>
</comment>
<comment type="caution">
    <text evidence="2">The sequence shown here is derived from an EMBL/GenBank/DDBJ whole genome shotgun (WGS) entry which is preliminary data.</text>
</comment>
<evidence type="ECO:0000313" key="2">
    <source>
        <dbReference type="EMBL" id="TDK84431.1"/>
    </source>
</evidence>